<dbReference type="GO" id="GO:0016209">
    <property type="term" value="F:antioxidant activity"/>
    <property type="evidence" value="ECO:0007669"/>
    <property type="project" value="InterPro"/>
</dbReference>
<dbReference type="PROSITE" id="PS00194">
    <property type="entry name" value="THIOREDOXIN_1"/>
    <property type="match status" value="1"/>
</dbReference>
<reference evidence="3" key="1">
    <citation type="submission" date="2018-06" db="EMBL/GenBank/DDBJ databases">
        <title>Paenibacillus xerothermodurans sp. nov. an extremely dry heat resistant spore forming bacterium isolated from the soil of Cape Canaveral, Florida.</title>
        <authorList>
            <person name="Seuylemezian A."/>
            <person name="Kaur N."/>
            <person name="Patil P."/>
            <person name="Patil P."/>
            <person name="Mayilraj S."/>
            <person name="Vaishampayan P."/>
        </authorList>
    </citation>
    <scope>NUCLEOTIDE SEQUENCE [LARGE SCALE GENOMIC DNA]</scope>
    <source>
        <strain evidence="3">ATCC 27380</strain>
    </source>
</reference>
<dbReference type="EMBL" id="NHRJ02000004">
    <property type="protein sequence ID" value="PZE20953.1"/>
    <property type="molecule type" value="Genomic_DNA"/>
</dbReference>
<evidence type="ECO:0000313" key="4">
    <source>
        <dbReference type="Proteomes" id="UP000214746"/>
    </source>
</evidence>
<comment type="caution">
    <text evidence="3">The sequence shown here is derived from an EMBL/GenBank/DDBJ whole genome shotgun (WGS) entry which is preliminary data.</text>
</comment>
<dbReference type="Pfam" id="PF00578">
    <property type="entry name" value="AhpC-TSA"/>
    <property type="match status" value="1"/>
</dbReference>
<dbReference type="PROSITE" id="PS51352">
    <property type="entry name" value="THIOREDOXIN_2"/>
    <property type="match status" value="1"/>
</dbReference>
<dbReference type="InterPro" id="IPR017937">
    <property type="entry name" value="Thioredoxin_CS"/>
</dbReference>
<dbReference type="SUPFAM" id="SSF52833">
    <property type="entry name" value="Thioredoxin-like"/>
    <property type="match status" value="1"/>
</dbReference>
<dbReference type="PANTHER" id="PTHR42852">
    <property type="entry name" value="THIOL:DISULFIDE INTERCHANGE PROTEIN DSBE"/>
    <property type="match status" value="1"/>
</dbReference>
<dbReference type="RefSeq" id="WP_089199812.1">
    <property type="nucleotide sequence ID" value="NZ_NHRJ02000004.1"/>
</dbReference>
<evidence type="ECO:0000256" key="1">
    <source>
        <dbReference type="ARBA" id="ARBA00023157"/>
    </source>
</evidence>
<dbReference type="GO" id="GO:0016491">
    <property type="term" value="F:oxidoreductase activity"/>
    <property type="evidence" value="ECO:0007669"/>
    <property type="project" value="InterPro"/>
</dbReference>
<dbReference type="OrthoDB" id="25753at2"/>
<organism evidence="3 4">
    <name type="scientific">Paenibacillus xerothermodurans</name>
    <dbReference type="NCBI Taxonomy" id="1977292"/>
    <lineage>
        <taxon>Bacteria</taxon>
        <taxon>Bacillati</taxon>
        <taxon>Bacillota</taxon>
        <taxon>Bacilli</taxon>
        <taxon>Bacillales</taxon>
        <taxon>Paenibacillaceae</taxon>
        <taxon>Paenibacillus</taxon>
    </lineage>
</organism>
<evidence type="ECO:0000313" key="3">
    <source>
        <dbReference type="EMBL" id="PZE20953.1"/>
    </source>
</evidence>
<dbReference type="InterPro" id="IPR050553">
    <property type="entry name" value="Thioredoxin_ResA/DsbE_sf"/>
</dbReference>
<protein>
    <submittedName>
        <fullName evidence="3">TlpA family protein disulfide reductase</fullName>
    </submittedName>
</protein>
<accession>A0A2W1NPW7</accession>
<proteinExistence type="predicted"/>
<name>A0A2W1NPW7_PAEXE</name>
<dbReference type="InterPro" id="IPR013766">
    <property type="entry name" value="Thioredoxin_domain"/>
</dbReference>
<keyword evidence="1" id="KW-1015">Disulfide bond</keyword>
<keyword evidence="4" id="KW-1185">Reference proteome</keyword>
<dbReference type="CDD" id="cd02966">
    <property type="entry name" value="TlpA_like_family"/>
    <property type="match status" value="1"/>
</dbReference>
<dbReference type="InterPro" id="IPR000866">
    <property type="entry name" value="AhpC/TSA"/>
</dbReference>
<dbReference type="InterPro" id="IPR036249">
    <property type="entry name" value="Thioredoxin-like_sf"/>
</dbReference>
<dbReference type="Gene3D" id="3.40.30.10">
    <property type="entry name" value="Glutaredoxin"/>
    <property type="match status" value="1"/>
</dbReference>
<feature type="domain" description="Thioredoxin" evidence="2">
    <location>
        <begin position="39"/>
        <end position="177"/>
    </location>
</feature>
<dbReference type="Proteomes" id="UP000214746">
    <property type="component" value="Unassembled WGS sequence"/>
</dbReference>
<dbReference type="AlphaFoldDB" id="A0A2W1NPW7"/>
<sequence>MKRIVSALVITVLLAGWAVFQTGDGGTQARQAALISSEIALGKTAPAFSLLGLDEKEYKVGGVRDKPLVLNFWASWCGPCHQEAPDLKQMYDKYGEQVDLYGVNVTKGDRLPDVKRFVKQHKLPFPILLDEKGTAAEMYRIIVVPTTFLIDKQGNLRDVIHVLPPDELDKRIRALIDTSK</sequence>
<gene>
    <name evidence="3" type="ORF">CBW46_009695</name>
</gene>
<evidence type="ECO:0000259" key="2">
    <source>
        <dbReference type="PROSITE" id="PS51352"/>
    </source>
</evidence>
<dbReference type="PANTHER" id="PTHR42852:SF1">
    <property type="entry name" value="THIOREDOXIN-LIKE PROTEIN YNEN"/>
    <property type="match status" value="1"/>
</dbReference>